<sequence length="470" mass="50171">MPDREPTLYWCEWAMVAPEPDPDDPPDAAAAAPGVLLEVSGGKITAVRTGTQPPPGAERLDGLVLYGFANSHSHAFHRALRGRTGEYGGSFWSWRKLMYAAAERLTPDSYRNLAAAVYAEMALAGVTCVGEFHYLHHAPGGRRYADPNAMGAALVAAAADAGIRITLLDTLYLAGGLGADGRHTPPQGVQLRFADADLDAWADRVTSFRPEGGHARAGVAAHSVRAVPAGALAGFAELYRESDIEWPSPHIHLSEQPAENEACRAAYGRTPTAHLAEAGLFTDVHPVLVHATHLEPADVRLLREQQADICLCPTTERDLADGLPPLAELGADRVTLSLGSDGHSTIDMLAEARAAEMHERLRTGRRGTLPALLLLDALHEHGHADALGWYDDAGWIGEGKRADLVVLDLDGVRTAGFDPAQAAEAAVFAATGAEVRHVMADGRWIVRDRVHTAMPDAPARLDAAIRELLG</sequence>
<dbReference type="Gene3D" id="2.30.40.10">
    <property type="entry name" value="Urease, subunit C, domain 1"/>
    <property type="match status" value="1"/>
</dbReference>
<keyword evidence="4" id="KW-1185">Reference proteome</keyword>
<reference evidence="3 4" key="1">
    <citation type="submission" date="2020-08" db="EMBL/GenBank/DDBJ databases">
        <title>Sequencing the genomes of 1000 actinobacteria strains.</title>
        <authorList>
            <person name="Klenk H.-P."/>
        </authorList>
    </citation>
    <scope>NUCLEOTIDE SEQUENCE [LARGE SCALE GENOMIC DNA]</scope>
    <source>
        <strain evidence="3 4">DSM 44551</strain>
    </source>
</reference>
<dbReference type="InterPro" id="IPR011059">
    <property type="entry name" value="Metal-dep_hydrolase_composite"/>
</dbReference>
<comment type="caution">
    <text evidence="3">The sequence shown here is derived from an EMBL/GenBank/DDBJ whole genome shotgun (WGS) entry which is preliminary data.</text>
</comment>
<dbReference type="Proteomes" id="UP000572635">
    <property type="component" value="Unassembled WGS sequence"/>
</dbReference>
<evidence type="ECO:0000313" key="3">
    <source>
        <dbReference type="EMBL" id="MBB5431876.1"/>
    </source>
</evidence>
<dbReference type="Gene3D" id="3.20.20.140">
    <property type="entry name" value="Metal-dependent hydrolases"/>
    <property type="match status" value="1"/>
</dbReference>
<feature type="domain" description="Amidohydrolase-related" evidence="2">
    <location>
        <begin position="64"/>
        <end position="444"/>
    </location>
</feature>
<organism evidence="3 4">
    <name type="scientific">Nocardiopsis composta</name>
    <dbReference type="NCBI Taxonomy" id="157465"/>
    <lineage>
        <taxon>Bacteria</taxon>
        <taxon>Bacillati</taxon>
        <taxon>Actinomycetota</taxon>
        <taxon>Actinomycetes</taxon>
        <taxon>Streptosporangiales</taxon>
        <taxon>Nocardiopsidaceae</taxon>
        <taxon>Nocardiopsis</taxon>
    </lineage>
</organism>
<keyword evidence="1" id="KW-0378">Hydrolase</keyword>
<dbReference type="EMBL" id="JACHDB010000001">
    <property type="protein sequence ID" value="MBB5431876.1"/>
    <property type="molecule type" value="Genomic_DNA"/>
</dbReference>
<evidence type="ECO:0000259" key="2">
    <source>
        <dbReference type="Pfam" id="PF01979"/>
    </source>
</evidence>
<gene>
    <name evidence="3" type="ORF">HDA36_001960</name>
</gene>
<dbReference type="NCBIfam" id="NF006681">
    <property type="entry name" value="PRK09229.1-2"/>
    <property type="match status" value="1"/>
</dbReference>
<dbReference type="PANTHER" id="PTHR43794">
    <property type="entry name" value="AMINOHYDROLASE SSNA-RELATED"/>
    <property type="match status" value="1"/>
</dbReference>
<protein>
    <submittedName>
        <fullName evidence="3">Formiminoglutamate deiminase</fullName>
    </submittedName>
</protein>
<dbReference type="InterPro" id="IPR006680">
    <property type="entry name" value="Amidohydro-rel"/>
</dbReference>
<dbReference type="SUPFAM" id="SSF51338">
    <property type="entry name" value="Composite domain of metallo-dependent hydrolases"/>
    <property type="match status" value="1"/>
</dbReference>
<name>A0A7W8VCY2_9ACTN</name>
<dbReference type="AlphaFoldDB" id="A0A7W8VCY2"/>
<dbReference type="PANTHER" id="PTHR43794:SF11">
    <property type="entry name" value="AMIDOHYDROLASE-RELATED DOMAIN-CONTAINING PROTEIN"/>
    <property type="match status" value="1"/>
</dbReference>
<evidence type="ECO:0000313" key="4">
    <source>
        <dbReference type="Proteomes" id="UP000572635"/>
    </source>
</evidence>
<dbReference type="InterPro" id="IPR032466">
    <property type="entry name" value="Metal_Hydrolase"/>
</dbReference>
<dbReference type="SUPFAM" id="SSF51556">
    <property type="entry name" value="Metallo-dependent hydrolases"/>
    <property type="match status" value="1"/>
</dbReference>
<accession>A0A7W8VCY2</accession>
<dbReference type="GO" id="GO:0016810">
    <property type="term" value="F:hydrolase activity, acting on carbon-nitrogen (but not peptide) bonds"/>
    <property type="evidence" value="ECO:0007669"/>
    <property type="project" value="InterPro"/>
</dbReference>
<evidence type="ECO:0000256" key="1">
    <source>
        <dbReference type="ARBA" id="ARBA00022801"/>
    </source>
</evidence>
<dbReference type="InterPro" id="IPR050287">
    <property type="entry name" value="MTA/SAH_deaminase"/>
</dbReference>
<proteinExistence type="predicted"/>
<dbReference type="Pfam" id="PF01979">
    <property type="entry name" value="Amidohydro_1"/>
    <property type="match status" value="1"/>
</dbReference>